<keyword evidence="2" id="KW-1185">Reference proteome</keyword>
<name>A0A1H6G6K1_9EURY</name>
<protein>
    <submittedName>
        <fullName evidence="1">Uncharacterized protein</fullName>
    </submittedName>
</protein>
<evidence type="ECO:0000313" key="1">
    <source>
        <dbReference type="EMBL" id="SEH18068.1"/>
    </source>
</evidence>
<sequence length="80" mass="8435">MHALAHETGVALVPLTTASTAATPIADYVLCTRRDTVRIGVDHVAIAELGLEPTDSVRVYDLAVIDDRPGLLLVDAADDP</sequence>
<organism evidence="1 2">
    <name type="scientific">Natronorubrum sediminis</name>
    <dbReference type="NCBI Taxonomy" id="640943"/>
    <lineage>
        <taxon>Archaea</taxon>
        <taxon>Methanobacteriati</taxon>
        <taxon>Methanobacteriota</taxon>
        <taxon>Stenosarchaea group</taxon>
        <taxon>Halobacteria</taxon>
        <taxon>Halobacteriales</taxon>
        <taxon>Natrialbaceae</taxon>
        <taxon>Natronorubrum</taxon>
    </lineage>
</organism>
<dbReference type="AlphaFoldDB" id="A0A1H6G6K1"/>
<dbReference type="EMBL" id="FNWL01000005">
    <property type="protein sequence ID" value="SEH18068.1"/>
    <property type="molecule type" value="Genomic_DNA"/>
</dbReference>
<dbReference type="RefSeq" id="WP_175459796.1">
    <property type="nucleotide sequence ID" value="NZ_FNWL01000005.1"/>
</dbReference>
<accession>A0A1H6G6K1</accession>
<proteinExistence type="predicted"/>
<evidence type="ECO:0000313" key="2">
    <source>
        <dbReference type="Proteomes" id="UP000199112"/>
    </source>
</evidence>
<reference evidence="2" key="1">
    <citation type="submission" date="2016-10" db="EMBL/GenBank/DDBJ databases">
        <authorList>
            <person name="Varghese N."/>
            <person name="Submissions S."/>
        </authorList>
    </citation>
    <scope>NUCLEOTIDE SEQUENCE [LARGE SCALE GENOMIC DNA]</scope>
    <source>
        <strain evidence="2">CGMCC 1.8981</strain>
    </source>
</reference>
<dbReference type="OrthoDB" id="203228at2157"/>
<dbReference type="Proteomes" id="UP000199112">
    <property type="component" value="Unassembled WGS sequence"/>
</dbReference>
<gene>
    <name evidence="1" type="ORF">SAMN04487967_3593</name>
</gene>